<evidence type="ECO:0000256" key="1">
    <source>
        <dbReference type="ARBA" id="ARBA00006817"/>
    </source>
</evidence>
<comment type="caution">
    <text evidence="3">The sequence shown here is derived from an EMBL/GenBank/DDBJ whole genome shotgun (WGS) entry which is preliminary data.</text>
</comment>
<dbReference type="InterPro" id="IPR023393">
    <property type="entry name" value="START-like_dom_sf"/>
</dbReference>
<dbReference type="EMBL" id="LAZR01024169">
    <property type="protein sequence ID" value="KKL76065.1"/>
    <property type="molecule type" value="Genomic_DNA"/>
</dbReference>
<organism evidence="3">
    <name type="scientific">marine sediment metagenome</name>
    <dbReference type="NCBI Taxonomy" id="412755"/>
    <lineage>
        <taxon>unclassified sequences</taxon>
        <taxon>metagenomes</taxon>
        <taxon>ecological metagenomes</taxon>
    </lineage>
</organism>
<gene>
    <name evidence="3" type="ORF">LCGC14_2048610</name>
</gene>
<dbReference type="SUPFAM" id="SSF55961">
    <property type="entry name" value="Bet v1-like"/>
    <property type="match status" value="1"/>
</dbReference>
<dbReference type="CDD" id="cd07814">
    <property type="entry name" value="SRPBCC_CalC_Aha1-like"/>
    <property type="match status" value="1"/>
</dbReference>
<reference evidence="3" key="1">
    <citation type="journal article" date="2015" name="Nature">
        <title>Complex archaea that bridge the gap between prokaryotes and eukaryotes.</title>
        <authorList>
            <person name="Spang A."/>
            <person name="Saw J.H."/>
            <person name="Jorgensen S.L."/>
            <person name="Zaremba-Niedzwiedzka K."/>
            <person name="Martijn J."/>
            <person name="Lind A.E."/>
            <person name="van Eijk R."/>
            <person name="Schleper C."/>
            <person name="Guy L."/>
            <person name="Ettema T.J."/>
        </authorList>
    </citation>
    <scope>NUCLEOTIDE SEQUENCE</scope>
</reference>
<dbReference type="Pfam" id="PF08327">
    <property type="entry name" value="AHSA1"/>
    <property type="match status" value="1"/>
</dbReference>
<protein>
    <recommendedName>
        <fullName evidence="2">Activator of Hsp90 ATPase homologue 1/2-like C-terminal domain-containing protein</fullName>
    </recommendedName>
</protein>
<dbReference type="AlphaFoldDB" id="A0A0F9H349"/>
<sequence>MPEILHRIFIEADPETIYKAITTEQGLKSWWTTDVKVEPKEGTISRFGFPGHTTVFHMHIDKLIPNKSVQWTCQGEDDEWKNTKIAFDIKSLENNQSSLTFRHEKWNSTEGYFADCNTTWGHLMVLLKQCAEGKGSEPYFHD</sequence>
<comment type="similarity">
    <text evidence="1">Belongs to the AHA1 family.</text>
</comment>
<dbReference type="Gene3D" id="3.30.530.20">
    <property type="match status" value="1"/>
</dbReference>
<evidence type="ECO:0000313" key="3">
    <source>
        <dbReference type="EMBL" id="KKL76065.1"/>
    </source>
</evidence>
<dbReference type="InterPro" id="IPR013538">
    <property type="entry name" value="ASHA1/2-like_C"/>
</dbReference>
<accession>A0A0F9H349</accession>
<evidence type="ECO:0000259" key="2">
    <source>
        <dbReference type="Pfam" id="PF08327"/>
    </source>
</evidence>
<name>A0A0F9H349_9ZZZZ</name>
<proteinExistence type="inferred from homology"/>
<feature type="domain" description="Activator of Hsp90 ATPase homologue 1/2-like C-terminal" evidence="2">
    <location>
        <begin position="12"/>
        <end position="131"/>
    </location>
</feature>